<reference evidence="2 3" key="1">
    <citation type="submission" date="2018-11" db="EMBL/GenBank/DDBJ databases">
        <authorList>
            <person name="Zhou Z."/>
            <person name="Wang G."/>
        </authorList>
    </citation>
    <scope>NUCLEOTIDE SEQUENCE [LARGE SCALE GENOMIC DNA]</scope>
    <source>
        <strain evidence="2 3">KCTC52004</strain>
    </source>
</reference>
<feature type="domain" description="HTH cro/C1-type" evidence="1">
    <location>
        <begin position="7"/>
        <end position="61"/>
    </location>
</feature>
<evidence type="ECO:0000259" key="1">
    <source>
        <dbReference type="PROSITE" id="PS50943"/>
    </source>
</evidence>
<dbReference type="CDD" id="cd00093">
    <property type="entry name" value="HTH_XRE"/>
    <property type="match status" value="1"/>
</dbReference>
<name>A0A3P1BC85_9BACT</name>
<sequence>MRLGKQLKLLREQKGLLQRELAAELKIDTPMYSKIERGTRRAKKQQVIQLAAFFSIKEEVLVSIWLADQIVDLLKEEKHGQSGLLIAGRDLYPNCKTWK</sequence>
<dbReference type="Proteomes" id="UP000271925">
    <property type="component" value="Unassembled WGS sequence"/>
</dbReference>
<dbReference type="SUPFAM" id="SSF47413">
    <property type="entry name" value="lambda repressor-like DNA-binding domains"/>
    <property type="match status" value="1"/>
</dbReference>
<organism evidence="2 3">
    <name type="scientific">Larkinella rosea</name>
    <dbReference type="NCBI Taxonomy" id="2025312"/>
    <lineage>
        <taxon>Bacteria</taxon>
        <taxon>Pseudomonadati</taxon>
        <taxon>Bacteroidota</taxon>
        <taxon>Cytophagia</taxon>
        <taxon>Cytophagales</taxon>
        <taxon>Spirosomataceae</taxon>
        <taxon>Larkinella</taxon>
    </lineage>
</organism>
<dbReference type="PROSITE" id="PS50943">
    <property type="entry name" value="HTH_CROC1"/>
    <property type="match status" value="1"/>
</dbReference>
<dbReference type="InterPro" id="IPR010982">
    <property type="entry name" value="Lambda_DNA-bd_dom_sf"/>
</dbReference>
<dbReference type="RefSeq" id="WP_124878454.1">
    <property type="nucleotide sequence ID" value="NZ_RQJO01000015.1"/>
</dbReference>
<evidence type="ECO:0000313" key="2">
    <source>
        <dbReference type="EMBL" id="RRA98624.1"/>
    </source>
</evidence>
<comment type="caution">
    <text evidence="2">The sequence shown here is derived from an EMBL/GenBank/DDBJ whole genome shotgun (WGS) entry which is preliminary data.</text>
</comment>
<gene>
    <name evidence="2" type="ORF">EHT25_26845</name>
</gene>
<evidence type="ECO:0000313" key="3">
    <source>
        <dbReference type="Proteomes" id="UP000271925"/>
    </source>
</evidence>
<dbReference type="EMBL" id="RQJO01000015">
    <property type="protein sequence ID" value="RRA98624.1"/>
    <property type="molecule type" value="Genomic_DNA"/>
</dbReference>
<dbReference type="AlphaFoldDB" id="A0A3P1BC85"/>
<dbReference type="OrthoDB" id="4762426at2"/>
<dbReference type="InterPro" id="IPR001387">
    <property type="entry name" value="Cro/C1-type_HTH"/>
</dbReference>
<proteinExistence type="predicted"/>
<accession>A0A3P1BC85</accession>
<keyword evidence="3" id="KW-1185">Reference proteome</keyword>
<dbReference type="GO" id="GO:0003677">
    <property type="term" value="F:DNA binding"/>
    <property type="evidence" value="ECO:0007669"/>
    <property type="project" value="InterPro"/>
</dbReference>
<protein>
    <submittedName>
        <fullName evidence="2">XRE family transcriptional regulator</fullName>
    </submittedName>
</protein>
<dbReference type="Pfam" id="PF01381">
    <property type="entry name" value="HTH_3"/>
    <property type="match status" value="1"/>
</dbReference>
<dbReference type="Gene3D" id="1.10.260.40">
    <property type="entry name" value="lambda repressor-like DNA-binding domains"/>
    <property type="match status" value="1"/>
</dbReference>
<dbReference type="SMART" id="SM00530">
    <property type="entry name" value="HTH_XRE"/>
    <property type="match status" value="1"/>
</dbReference>